<dbReference type="Gene3D" id="3.90.190.10">
    <property type="entry name" value="Protein tyrosine phosphatase superfamily"/>
    <property type="match status" value="1"/>
</dbReference>
<dbReference type="RefSeq" id="WP_186893756.1">
    <property type="nucleotide sequence ID" value="NZ_WJBE01000004.1"/>
</dbReference>
<dbReference type="InterPro" id="IPR029021">
    <property type="entry name" value="Prot-tyrosine_phosphatase-like"/>
</dbReference>
<evidence type="ECO:0000313" key="3">
    <source>
        <dbReference type="Proteomes" id="UP000622405"/>
    </source>
</evidence>
<evidence type="ECO:0000256" key="1">
    <source>
        <dbReference type="ARBA" id="ARBA00009580"/>
    </source>
</evidence>
<dbReference type="Pfam" id="PF13350">
    <property type="entry name" value="Y_phosphatase3"/>
    <property type="match status" value="1"/>
</dbReference>
<organism evidence="2 3">
    <name type="scientific">Acetobacterium malicum</name>
    <dbReference type="NCBI Taxonomy" id="52692"/>
    <lineage>
        <taxon>Bacteria</taxon>
        <taxon>Bacillati</taxon>
        <taxon>Bacillota</taxon>
        <taxon>Clostridia</taxon>
        <taxon>Eubacteriales</taxon>
        <taxon>Eubacteriaceae</taxon>
        <taxon>Acetobacterium</taxon>
    </lineage>
</organism>
<name>A0ABR6YVY4_9FIRM</name>
<comment type="caution">
    <text evidence="2">The sequence shown here is derived from an EMBL/GenBank/DDBJ whole genome shotgun (WGS) entry which is preliminary data.</text>
</comment>
<protein>
    <submittedName>
        <fullName evidence="2">Protein-tyrosine-phosphatase</fullName>
    </submittedName>
</protein>
<comment type="similarity">
    <text evidence="1">Belongs to the protein-tyrosine phosphatase family.</text>
</comment>
<dbReference type="PANTHER" id="PTHR31126:SF1">
    <property type="entry name" value="TYROSINE SPECIFIC PROTEIN PHOSPHATASES DOMAIN-CONTAINING PROTEIN"/>
    <property type="match status" value="1"/>
</dbReference>
<accession>A0ABR6YVY4</accession>
<dbReference type="SUPFAM" id="SSF52799">
    <property type="entry name" value="(Phosphotyrosine protein) phosphatases II"/>
    <property type="match status" value="1"/>
</dbReference>
<dbReference type="EMBL" id="WJBE01000004">
    <property type="protein sequence ID" value="MBC3899260.1"/>
    <property type="molecule type" value="Genomic_DNA"/>
</dbReference>
<sequence>MKKVTTIAIIAGAASLIPAYFLARKLILKNPLTKTASLPDAPLKEIDINEIQTKEIPSKVIQPENTPLQNQSTTESIKPETLIKSIQTEVQQTVEPDHDKSTYPGLIAPNGRILYNFKDENNLIFCEETQLGKRLIQLENSINIRDIGGYTGMDGRKIKWRKVIRSEELAHLSDKDVDYFAALRLKHVFDFRNKSKSERQADRLPKTAQYHLIPIFSSADMGLDHKDFTKPGMVDEFMRHIYKIQTEDRAQCFAEVLKYLTESSEYPILYHCTNGKDRTGFMTYLILSILGVKEDVILSDYTLTNLTFDESYNLLGNIMSEELGIENYHLWEFYGVKPEWLKISMAYVNTNFGNVENYLMEKTDLREKDFKKIRENLLAK</sequence>
<reference evidence="2 3" key="1">
    <citation type="journal article" date="2020" name="mSystems">
        <title>Defining Genomic and Predicted Metabolic Features of the Acetobacterium Genus.</title>
        <authorList>
            <person name="Ross D.E."/>
            <person name="Marshall C.W."/>
            <person name="Gulliver D."/>
            <person name="May H.D."/>
            <person name="Norman R.S."/>
        </authorList>
    </citation>
    <scope>NUCLEOTIDE SEQUENCE [LARGE SCALE GENOMIC DNA]</scope>
    <source>
        <strain evidence="2 3">DSM 4132</strain>
    </source>
</reference>
<dbReference type="InterPro" id="IPR026893">
    <property type="entry name" value="Tyr/Ser_Pase_IphP-type"/>
</dbReference>
<gene>
    <name evidence="2" type="ORF">GH811_06485</name>
</gene>
<proteinExistence type="inferred from homology"/>
<evidence type="ECO:0000313" key="2">
    <source>
        <dbReference type="EMBL" id="MBC3899260.1"/>
    </source>
</evidence>
<dbReference type="Proteomes" id="UP000622405">
    <property type="component" value="Unassembled WGS sequence"/>
</dbReference>
<keyword evidence="3" id="KW-1185">Reference proteome</keyword>
<dbReference type="PANTHER" id="PTHR31126">
    <property type="entry name" value="TYROSINE-PROTEIN PHOSPHATASE"/>
    <property type="match status" value="1"/>
</dbReference>